<sequence length="271" mass="28111">MKGATAPACSAPARRHGRQRRLHPVIAAALVAVAVAAGCVGGASAWREHASARHAQLAQWQTRAGSAGDEEALAALRQAARAGEGAAQAALGEALWASGDAAAHAEGRDWLKQAAGAGDARAHFVLGKAAFLGDAQRTPDAEAAWHHFELAAAAGNTGAAYYLGLLHRGGYGRAPDPAAAARWFALAADAGVPQAMFMLANAYREGAGVPRDEARAVAWYEAAAEREHPESIQALAMAYRYGELGLKRDEGSFRAHLAETAHALKHPALSP</sequence>
<keyword evidence="1" id="KW-1133">Transmembrane helix</keyword>
<dbReference type="SMART" id="SM00671">
    <property type="entry name" value="SEL1"/>
    <property type="match status" value="4"/>
</dbReference>
<name>A0A7M2GY26_9BURK</name>
<dbReference type="PANTHER" id="PTHR11102">
    <property type="entry name" value="SEL-1-LIKE PROTEIN"/>
    <property type="match status" value="1"/>
</dbReference>
<organism evidence="2 3">
    <name type="scientific">Cupriavidus basilensis</name>
    <dbReference type="NCBI Taxonomy" id="68895"/>
    <lineage>
        <taxon>Bacteria</taxon>
        <taxon>Pseudomonadati</taxon>
        <taxon>Pseudomonadota</taxon>
        <taxon>Betaproteobacteria</taxon>
        <taxon>Burkholderiales</taxon>
        <taxon>Burkholderiaceae</taxon>
        <taxon>Cupriavidus</taxon>
    </lineage>
</organism>
<dbReference type="InterPro" id="IPR011990">
    <property type="entry name" value="TPR-like_helical_dom_sf"/>
</dbReference>
<dbReference type="Proteomes" id="UP000397656">
    <property type="component" value="Chromosome 1"/>
</dbReference>
<dbReference type="InterPro" id="IPR050767">
    <property type="entry name" value="Sel1_AlgK"/>
</dbReference>
<dbReference type="AlphaFoldDB" id="A0A7M2GY26"/>
<keyword evidence="1" id="KW-0472">Membrane</keyword>
<dbReference type="EMBL" id="CP062803">
    <property type="protein sequence ID" value="QOT77245.1"/>
    <property type="molecule type" value="Genomic_DNA"/>
</dbReference>
<dbReference type="InterPro" id="IPR006597">
    <property type="entry name" value="Sel1-like"/>
</dbReference>
<evidence type="ECO:0000313" key="3">
    <source>
        <dbReference type="Proteomes" id="UP000397656"/>
    </source>
</evidence>
<protein>
    <submittedName>
        <fullName evidence="2">Sel1 repeat family protein</fullName>
    </submittedName>
</protein>
<dbReference type="Gene3D" id="1.25.40.10">
    <property type="entry name" value="Tetratricopeptide repeat domain"/>
    <property type="match status" value="2"/>
</dbReference>
<evidence type="ECO:0000313" key="2">
    <source>
        <dbReference type="EMBL" id="QOT77245.1"/>
    </source>
</evidence>
<proteinExistence type="predicted"/>
<evidence type="ECO:0000256" key="1">
    <source>
        <dbReference type="SAM" id="Phobius"/>
    </source>
</evidence>
<dbReference type="SUPFAM" id="SSF81901">
    <property type="entry name" value="HCP-like"/>
    <property type="match status" value="1"/>
</dbReference>
<dbReference type="PANTHER" id="PTHR11102:SF160">
    <property type="entry name" value="ERAD-ASSOCIATED E3 UBIQUITIN-PROTEIN LIGASE COMPONENT HRD3"/>
    <property type="match status" value="1"/>
</dbReference>
<dbReference type="GeneID" id="98400048"/>
<reference evidence="2 3" key="1">
    <citation type="submission" date="2020-10" db="EMBL/GenBank/DDBJ databases">
        <title>Complete genome sequence of Cupriavidus basilensis CCUG 49340T.</title>
        <authorList>
            <person name="Salva-Serra F."/>
            <person name="Donoso R.A."/>
            <person name="Cho K.H."/>
            <person name="Yoo J.A."/>
            <person name="Lee K."/>
            <person name="Yoon S.-H."/>
            <person name="Perez-Pantoja D."/>
            <person name="Moore E.R.B."/>
        </authorList>
    </citation>
    <scope>NUCLEOTIDE SEQUENCE [LARGE SCALE GENOMIC DNA]</scope>
    <source>
        <strain evidence="3">CCUG 49340</strain>
    </source>
</reference>
<dbReference type="RefSeq" id="WP_193692127.1">
    <property type="nucleotide sequence ID" value="NZ_CP062803.1"/>
</dbReference>
<accession>A0A7M2GY26</accession>
<gene>
    <name evidence="2" type="ORF">F7R26_003975</name>
</gene>
<feature type="transmembrane region" description="Helical" evidence="1">
    <location>
        <begin position="25"/>
        <end position="46"/>
    </location>
</feature>
<dbReference type="Pfam" id="PF08238">
    <property type="entry name" value="Sel1"/>
    <property type="match status" value="4"/>
</dbReference>
<keyword evidence="1" id="KW-0812">Transmembrane</keyword>